<keyword evidence="2" id="KW-0547">Nucleotide-binding</keyword>
<dbReference type="Gene3D" id="3.40.50.300">
    <property type="entry name" value="P-loop containing nucleotide triphosphate hydrolases"/>
    <property type="match status" value="1"/>
</dbReference>
<evidence type="ECO:0000313" key="5">
    <source>
        <dbReference type="EMBL" id="CRH06970.1"/>
    </source>
</evidence>
<keyword evidence="1" id="KW-0813">Transport</keyword>
<protein>
    <submittedName>
        <fullName evidence="5">Putative ABC-type dipeptide/oligopeptide/nickel transporter, ATPase component</fullName>
    </submittedName>
</protein>
<sequence length="328" mass="35888">MPNRSDTLPRLGPVAQTLLKQGCLKEGVLQSLPLPADEIIHGETLIETGLISRAELMECMARALKDEIDHYEGQDAQSATAIELKNVRKHLDGRTVLDGVNLEIPEGKITAIIGVSGGGKSVTLKHMIGLMRPDSGEVLVGNQPIHKLSGKALRKTRGRFGMLFQGGALFDSHNVFDNVAFPLREHGVLDEAAITERVEQYLAEVHLQGMGDKFPDELSGGMLKRAALARALALEPEIILLDEPTAGLDPIIENAIHHLIAYTFIQHRYTMVFISHAVPEIFNWCHHVVVLHDGKVLEAGPASQVRASQHPVIRQFVQGDLEGPIKVI</sequence>
<proteinExistence type="predicted"/>
<dbReference type="PANTHER" id="PTHR43023:SF6">
    <property type="entry name" value="INTERMEMBRANE PHOSPHOLIPID TRANSPORT SYSTEM ATP-BINDING PROTEIN MLAF"/>
    <property type="match status" value="1"/>
</dbReference>
<dbReference type="InterPro" id="IPR017871">
    <property type="entry name" value="ABC_transporter-like_CS"/>
</dbReference>
<gene>
    <name evidence="5" type="ORF">MAGMO_2822</name>
</gene>
<evidence type="ECO:0000256" key="3">
    <source>
        <dbReference type="ARBA" id="ARBA00022840"/>
    </source>
</evidence>
<dbReference type="GO" id="GO:0016887">
    <property type="term" value="F:ATP hydrolysis activity"/>
    <property type="evidence" value="ECO:0007669"/>
    <property type="project" value="InterPro"/>
</dbReference>
<keyword evidence="3" id="KW-0067">ATP-binding</keyword>
<organism evidence="5">
    <name type="scientific">Magnetococcus massalia (strain MO-1)</name>
    <dbReference type="NCBI Taxonomy" id="451514"/>
    <lineage>
        <taxon>Bacteria</taxon>
        <taxon>Pseudomonadati</taxon>
        <taxon>Pseudomonadota</taxon>
        <taxon>Magnetococcia</taxon>
        <taxon>Magnetococcales</taxon>
        <taxon>Magnetococcaceae</taxon>
        <taxon>Magnetococcus</taxon>
    </lineage>
</organism>
<feature type="domain" description="ABC transporter" evidence="4">
    <location>
        <begin position="82"/>
        <end position="318"/>
    </location>
</feature>
<evidence type="ECO:0000259" key="4">
    <source>
        <dbReference type="PROSITE" id="PS50893"/>
    </source>
</evidence>
<dbReference type="InterPro" id="IPR003439">
    <property type="entry name" value="ABC_transporter-like_ATP-bd"/>
</dbReference>
<dbReference type="PROSITE" id="PS50893">
    <property type="entry name" value="ABC_TRANSPORTER_2"/>
    <property type="match status" value="1"/>
</dbReference>
<dbReference type="EMBL" id="LO017727">
    <property type="protein sequence ID" value="CRH06970.1"/>
    <property type="molecule type" value="Genomic_DNA"/>
</dbReference>
<dbReference type="PROSITE" id="PS00211">
    <property type="entry name" value="ABC_TRANSPORTER_1"/>
    <property type="match status" value="1"/>
</dbReference>
<dbReference type="SMART" id="SM00382">
    <property type="entry name" value="AAA"/>
    <property type="match status" value="1"/>
</dbReference>
<dbReference type="AlphaFoldDB" id="A0A1S7LJE6"/>
<reference evidence="5" key="1">
    <citation type="submission" date="2015-04" db="EMBL/GenBank/DDBJ databases">
        <authorList>
            <person name="Syromyatnikov M.Y."/>
            <person name="Popov V.N."/>
        </authorList>
    </citation>
    <scope>NUCLEOTIDE SEQUENCE</scope>
    <source>
        <strain evidence="5">MO-1</strain>
    </source>
</reference>
<dbReference type="Pfam" id="PF00005">
    <property type="entry name" value="ABC_tran"/>
    <property type="match status" value="1"/>
</dbReference>
<name>A0A1S7LJE6_MAGMO</name>
<dbReference type="InterPro" id="IPR027417">
    <property type="entry name" value="P-loop_NTPase"/>
</dbReference>
<accession>A0A1S7LJE6</accession>
<dbReference type="GO" id="GO:0005524">
    <property type="term" value="F:ATP binding"/>
    <property type="evidence" value="ECO:0007669"/>
    <property type="project" value="UniProtKB-KW"/>
</dbReference>
<dbReference type="SUPFAM" id="SSF52540">
    <property type="entry name" value="P-loop containing nucleoside triphosphate hydrolases"/>
    <property type="match status" value="1"/>
</dbReference>
<dbReference type="PANTHER" id="PTHR43023">
    <property type="entry name" value="PROTEIN TRIGALACTOSYLDIACYLGLYCEROL 3, CHLOROPLASTIC"/>
    <property type="match status" value="1"/>
</dbReference>
<evidence type="ECO:0000256" key="1">
    <source>
        <dbReference type="ARBA" id="ARBA00022448"/>
    </source>
</evidence>
<evidence type="ECO:0000256" key="2">
    <source>
        <dbReference type="ARBA" id="ARBA00022741"/>
    </source>
</evidence>
<dbReference type="InterPro" id="IPR003593">
    <property type="entry name" value="AAA+_ATPase"/>
</dbReference>